<proteinExistence type="predicted"/>
<name>A0A7Y9DMX9_9ACTN</name>
<dbReference type="InterPro" id="IPR000014">
    <property type="entry name" value="PAS"/>
</dbReference>
<dbReference type="Gene3D" id="3.30.450.20">
    <property type="entry name" value="PAS domain"/>
    <property type="match status" value="1"/>
</dbReference>
<dbReference type="PROSITE" id="PS50887">
    <property type="entry name" value="GGDEF"/>
    <property type="match status" value="1"/>
</dbReference>
<gene>
    <name evidence="2" type="ORF">BJ968_003107</name>
</gene>
<dbReference type="InterPro" id="IPR035965">
    <property type="entry name" value="PAS-like_dom_sf"/>
</dbReference>
<dbReference type="EMBL" id="JACCBB010000001">
    <property type="protein sequence ID" value="NYD23567.1"/>
    <property type="molecule type" value="Genomic_DNA"/>
</dbReference>
<dbReference type="SMART" id="SM00267">
    <property type="entry name" value="GGDEF"/>
    <property type="match status" value="1"/>
</dbReference>
<dbReference type="PANTHER" id="PTHR45138:SF24">
    <property type="entry name" value="DIGUANYLATE CYCLASE DGCC-RELATED"/>
    <property type="match status" value="1"/>
</dbReference>
<organism evidence="2 3">
    <name type="scientific">Kineococcus aurantiacus</name>
    <dbReference type="NCBI Taxonomy" id="37633"/>
    <lineage>
        <taxon>Bacteria</taxon>
        <taxon>Bacillati</taxon>
        <taxon>Actinomycetota</taxon>
        <taxon>Actinomycetes</taxon>
        <taxon>Kineosporiales</taxon>
        <taxon>Kineosporiaceae</taxon>
        <taxon>Kineococcus</taxon>
    </lineage>
</organism>
<dbReference type="GO" id="GO:0005886">
    <property type="term" value="C:plasma membrane"/>
    <property type="evidence" value="ECO:0007669"/>
    <property type="project" value="TreeGrafter"/>
</dbReference>
<dbReference type="InterPro" id="IPR043128">
    <property type="entry name" value="Rev_trsase/Diguanyl_cyclase"/>
</dbReference>
<feature type="domain" description="GGDEF" evidence="1">
    <location>
        <begin position="154"/>
        <end position="285"/>
    </location>
</feature>
<dbReference type="GO" id="GO:0052621">
    <property type="term" value="F:diguanylate cyclase activity"/>
    <property type="evidence" value="ECO:0007669"/>
    <property type="project" value="TreeGrafter"/>
</dbReference>
<dbReference type="CDD" id="cd00130">
    <property type="entry name" value="PAS"/>
    <property type="match status" value="1"/>
</dbReference>
<dbReference type="InterPro" id="IPR000160">
    <property type="entry name" value="GGDEF_dom"/>
</dbReference>
<keyword evidence="3" id="KW-1185">Reference proteome</keyword>
<dbReference type="InterPro" id="IPR029787">
    <property type="entry name" value="Nucleotide_cyclase"/>
</dbReference>
<comment type="caution">
    <text evidence="2">The sequence shown here is derived from an EMBL/GenBank/DDBJ whole genome shotgun (WGS) entry which is preliminary data.</text>
</comment>
<accession>A0A7Y9DMX9</accession>
<dbReference type="GO" id="GO:1902201">
    <property type="term" value="P:negative regulation of bacterial-type flagellum-dependent cell motility"/>
    <property type="evidence" value="ECO:0007669"/>
    <property type="project" value="TreeGrafter"/>
</dbReference>
<dbReference type="NCBIfam" id="TIGR00254">
    <property type="entry name" value="GGDEF"/>
    <property type="match status" value="1"/>
</dbReference>
<reference evidence="2 3" key="1">
    <citation type="submission" date="2020-07" db="EMBL/GenBank/DDBJ databases">
        <title>Sequencing the genomes of 1000 actinobacteria strains.</title>
        <authorList>
            <person name="Klenk H.-P."/>
        </authorList>
    </citation>
    <scope>NUCLEOTIDE SEQUENCE [LARGE SCALE GENOMIC DNA]</scope>
    <source>
        <strain evidence="2 3">DSM 7487</strain>
    </source>
</reference>
<dbReference type="Pfam" id="PF00990">
    <property type="entry name" value="GGDEF"/>
    <property type="match status" value="1"/>
</dbReference>
<dbReference type="GO" id="GO:0043709">
    <property type="term" value="P:cell adhesion involved in single-species biofilm formation"/>
    <property type="evidence" value="ECO:0007669"/>
    <property type="project" value="TreeGrafter"/>
</dbReference>
<evidence type="ECO:0000313" key="2">
    <source>
        <dbReference type="EMBL" id="NYD23567.1"/>
    </source>
</evidence>
<dbReference type="InterPro" id="IPR050469">
    <property type="entry name" value="Diguanylate_Cyclase"/>
</dbReference>
<dbReference type="CDD" id="cd01949">
    <property type="entry name" value="GGDEF"/>
    <property type="match status" value="1"/>
</dbReference>
<dbReference type="SUPFAM" id="SSF55073">
    <property type="entry name" value="Nucleotide cyclase"/>
    <property type="match status" value="1"/>
</dbReference>
<protein>
    <submittedName>
        <fullName evidence="2">Diguanylate cyclase (GGDEF)-like protein</fullName>
    </submittedName>
</protein>
<dbReference type="PANTHER" id="PTHR45138">
    <property type="entry name" value="REGULATORY COMPONENTS OF SENSORY TRANSDUCTION SYSTEM"/>
    <property type="match status" value="1"/>
</dbReference>
<dbReference type="Gene3D" id="3.30.70.270">
    <property type="match status" value="1"/>
</dbReference>
<dbReference type="SUPFAM" id="SSF55785">
    <property type="entry name" value="PYP-like sensor domain (PAS domain)"/>
    <property type="match status" value="1"/>
</dbReference>
<evidence type="ECO:0000313" key="3">
    <source>
        <dbReference type="Proteomes" id="UP000521922"/>
    </source>
</evidence>
<dbReference type="RefSeq" id="WP_179753388.1">
    <property type="nucleotide sequence ID" value="NZ_BAAAGN010000016.1"/>
</dbReference>
<dbReference type="AlphaFoldDB" id="A0A7Y9DMX9"/>
<evidence type="ECO:0000259" key="1">
    <source>
        <dbReference type="PROSITE" id="PS50887"/>
    </source>
</evidence>
<dbReference type="Proteomes" id="UP000521922">
    <property type="component" value="Unassembled WGS sequence"/>
</dbReference>
<sequence length="285" mass="30978">MQDADFRRLVEDSPLATVLVERGADGWGATWFNRAAADLLGDRAPTGLDGLVHPDDLQDVRDALDAGVPQDRTAREWRFLAAGGQVVTVEVLLGPAGRDGDAVTLSCWDVTRHVERARDLTHRATHDRLTGLPNRGLLEDRWEQARSRARRAGTVPLVAFCDLDDLKQLNDRHGHLAGDRALVAVADRLVGVSRAGDTVARFGGDEFVVLVDSAADVDPQALLERLREAVADVPVDVAEGVGVRVGCSVGLVVDDPSLPTAEVLARADRRMYEDKRRDRGRRPPG</sequence>